<accession>A0A091D5K1</accession>
<gene>
    <name evidence="2" type="ORF">H920_11190</name>
</gene>
<organism evidence="2 3">
    <name type="scientific">Fukomys damarensis</name>
    <name type="common">Damaraland mole rat</name>
    <name type="synonym">Cryptomys damarensis</name>
    <dbReference type="NCBI Taxonomy" id="885580"/>
    <lineage>
        <taxon>Eukaryota</taxon>
        <taxon>Metazoa</taxon>
        <taxon>Chordata</taxon>
        <taxon>Craniata</taxon>
        <taxon>Vertebrata</taxon>
        <taxon>Euteleostomi</taxon>
        <taxon>Mammalia</taxon>
        <taxon>Eutheria</taxon>
        <taxon>Euarchontoglires</taxon>
        <taxon>Glires</taxon>
        <taxon>Rodentia</taxon>
        <taxon>Hystricomorpha</taxon>
        <taxon>Bathyergidae</taxon>
        <taxon>Fukomys</taxon>
    </lineage>
</organism>
<feature type="region of interest" description="Disordered" evidence="1">
    <location>
        <begin position="40"/>
        <end position="66"/>
    </location>
</feature>
<keyword evidence="3" id="KW-1185">Reference proteome</keyword>
<dbReference type="EMBL" id="KN122922">
    <property type="protein sequence ID" value="KFO27389.1"/>
    <property type="molecule type" value="Genomic_DNA"/>
</dbReference>
<evidence type="ECO:0000313" key="2">
    <source>
        <dbReference type="EMBL" id="KFO27389.1"/>
    </source>
</evidence>
<reference evidence="2 3" key="1">
    <citation type="submission" date="2013-11" db="EMBL/GenBank/DDBJ databases">
        <title>The Damaraland mole rat (Fukomys damarensis) genome and evolution of African mole rats.</title>
        <authorList>
            <person name="Gladyshev V.N."/>
            <person name="Fang X."/>
        </authorList>
    </citation>
    <scope>NUCLEOTIDE SEQUENCE [LARGE SCALE GENOMIC DNA]</scope>
    <source>
        <tissue evidence="2">Liver</tissue>
    </source>
</reference>
<dbReference type="Proteomes" id="UP000028990">
    <property type="component" value="Unassembled WGS sequence"/>
</dbReference>
<evidence type="ECO:0000256" key="1">
    <source>
        <dbReference type="SAM" id="MobiDB-lite"/>
    </source>
</evidence>
<evidence type="ECO:0000313" key="3">
    <source>
        <dbReference type="Proteomes" id="UP000028990"/>
    </source>
</evidence>
<dbReference type="AlphaFoldDB" id="A0A091D5K1"/>
<feature type="compositionally biased region" description="Basic and acidic residues" evidence="1">
    <location>
        <begin position="48"/>
        <end position="66"/>
    </location>
</feature>
<proteinExistence type="predicted"/>
<sequence length="66" mass="7381">MRSFLLGVPVLFIAKPFISNMDGQSVVGEMRHFNFTIVYDDDEDDEGDKDKINEGNEGVEKEEGVG</sequence>
<protein>
    <submittedName>
        <fullName evidence="2">Uncharacterized protein</fullName>
    </submittedName>
</protein>
<name>A0A091D5K1_FUKDA</name>